<dbReference type="Proteomes" id="UP001632038">
    <property type="component" value="Unassembled WGS sequence"/>
</dbReference>
<accession>A0ABD3D886</accession>
<sequence>MSKDDTDLSAAAAVSKRWKLKREHIQSEPGEYLPAAPTPPISISLPQSHDLRERGDHKGVIAQRPLYAEDPGLWAHSKEAASKAACCDADPMYDREWDDDKRQRAEPKRRHRK</sequence>
<proteinExistence type="predicted"/>
<evidence type="ECO:0000313" key="3">
    <source>
        <dbReference type="Proteomes" id="UP001632038"/>
    </source>
</evidence>
<organism evidence="2 3">
    <name type="scientific">Castilleja foliolosa</name>
    <dbReference type="NCBI Taxonomy" id="1961234"/>
    <lineage>
        <taxon>Eukaryota</taxon>
        <taxon>Viridiplantae</taxon>
        <taxon>Streptophyta</taxon>
        <taxon>Embryophyta</taxon>
        <taxon>Tracheophyta</taxon>
        <taxon>Spermatophyta</taxon>
        <taxon>Magnoliopsida</taxon>
        <taxon>eudicotyledons</taxon>
        <taxon>Gunneridae</taxon>
        <taxon>Pentapetalae</taxon>
        <taxon>asterids</taxon>
        <taxon>lamiids</taxon>
        <taxon>Lamiales</taxon>
        <taxon>Orobanchaceae</taxon>
        <taxon>Pedicularideae</taxon>
        <taxon>Castillejinae</taxon>
        <taxon>Castilleja</taxon>
    </lineage>
</organism>
<feature type="region of interest" description="Disordered" evidence="1">
    <location>
        <begin position="28"/>
        <end position="47"/>
    </location>
</feature>
<feature type="region of interest" description="Disordered" evidence="1">
    <location>
        <begin position="87"/>
        <end position="113"/>
    </location>
</feature>
<reference evidence="3" key="1">
    <citation type="journal article" date="2024" name="IScience">
        <title>Strigolactones Initiate the Formation of Haustorium-like Structures in Castilleja.</title>
        <authorList>
            <person name="Buerger M."/>
            <person name="Peterson D."/>
            <person name="Chory J."/>
        </authorList>
    </citation>
    <scope>NUCLEOTIDE SEQUENCE [LARGE SCALE GENOMIC DNA]</scope>
</reference>
<keyword evidence="3" id="KW-1185">Reference proteome</keyword>
<evidence type="ECO:0000256" key="1">
    <source>
        <dbReference type="SAM" id="MobiDB-lite"/>
    </source>
</evidence>
<feature type="compositionally biased region" description="Basic and acidic residues" evidence="1">
    <location>
        <begin position="92"/>
        <end position="106"/>
    </location>
</feature>
<comment type="caution">
    <text evidence="2">The sequence shown here is derived from an EMBL/GenBank/DDBJ whole genome shotgun (WGS) entry which is preliminary data.</text>
</comment>
<dbReference type="EMBL" id="JAVIJP010000025">
    <property type="protein sequence ID" value="KAL3637404.1"/>
    <property type="molecule type" value="Genomic_DNA"/>
</dbReference>
<dbReference type="AlphaFoldDB" id="A0ABD3D886"/>
<gene>
    <name evidence="2" type="ORF">CASFOL_018572</name>
</gene>
<evidence type="ECO:0000313" key="2">
    <source>
        <dbReference type="EMBL" id="KAL3637404.1"/>
    </source>
</evidence>
<name>A0ABD3D886_9LAMI</name>
<protein>
    <submittedName>
        <fullName evidence="2">Uncharacterized protein</fullName>
    </submittedName>
</protein>